<comment type="subcellular location">
    <subcellularLocation>
        <location evidence="1">Cell membrane</location>
        <topology evidence="1">Multi-pass membrane protein</topology>
    </subcellularLocation>
</comment>
<evidence type="ECO:0000256" key="2">
    <source>
        <dbReference type="ARBA" id="ARBA00022448"/>
    </source>
</evidence>
<evidence type="ECO:0000256" key="6">
    <source>
        <dbReference type="ARBA" id="ARBA00022989"/>
    </source>
</evidence>
<evidence type="ECO:0000313" key="12">
    <source>
        <dbReference type="Proteomes" id="UP000002430"/>
    </source>
</evidence>
<keyword evidence="12" id="KW-1185">Reference proteome</keyword>
<keyword evidence="6 9" id="KW-1133">Transmembrane helix</keyword>
<evidence type="ECO:0000259" key="10">
    <source>
        <dbReference type="Pfam" id="PF03553"/>
    </source>
</evidence>
<feature type="transmembrane region" description="Helical" evidence="9">
    <location>
        <begin position="69"/>
        <end position="89"/>
    </location>
</feature>
<accession>Q1MPN8</accession>
<evidence type="ECO:0000256" key="7">
    <source>
        <dbReference type="ARBA" id="ARBA00023136"/>
    </source>
</evidence>
<dbReference type="HOGENOM" id="CLU_043525_0_0_7"/>
<dbReference type="KEGG" id="lip:LI0985"/>
<feature type="transmembrane region" description="Helical" evidence="9">
    <location>
        <begin position="121"/>
        <end position="144"/>
    </location>
</feature>
<feature type="transmembrane region" description="Helical" evidence="9">
    <location>
        <begin position="95"/>
        <end position="114"/>
    </location>
</feature>
<keyword evidence="4" id="KW-1003">Cell membrane</keyword>
<sequence length="433" mass="46393">MIDETEKPNVVALFPLVIFLTLFIGTGIFLTFMGTEMAFYQLSATVAILPAICISVLQGKSNLSKNITIFLYGMGEINIVTMCLIYLLAGAFASVTTSIGCVSATVNFGLSLLSPSMILPGLFLTGAFISTAMGTSMGTIAAIAPIAVGVGQQTDISLSLLMGVVIGGAMFGDNLSFISDTTIAATRSQNCEMKDKFRMNFLIALPAALITIFLLWASGTSSYVVHNESYEFIKVLPYLVIITLAMIGMNVFVVLAVGILFSGILGLSTTNYSFLIWAQDIYKGFLGMNEIFVLSMLIGGLGELIRYHGGIAWLLKMVDTLVTHLSKRKSPKVGEWCIGLLVTLANLCVANNTVAIILTGKMSKEIADKHGISCRKSASLLDIFSCVIQGLIPYGAQLLLAGSISQVSPFSIAIENWYCMALFLAACISIWID</sequence>
<dbReference type="STRING" id="363253.LI0985"/>
<keyword evidence="7 9" id="KW-0472">Membrane</keyword>
<feature type="transmembrane region" description="Helical" evidence="9">
    <location>
        <begin position="238"/>
        <end position="270"/>
    </location>
</feature>
<protein>
    <submittedName>
        <fullName evidence="11">Na+/H+ antiporter</fullName>
    </submittedName>
</protein>
<feature type="transmembrane region" description="Helical" evidence="9">
    <location>
        <begin position="333"/>
        <end position="359"/>
    </location>
</feature>
<evidence type="ECO:0000256" key="5">
    <source>
        <dbReference type="ARBA" id="ARBA00022692"/>
    </source>
</evidence>
<feature type="transmembrane region" description="Helical" evidence="9">
    <location>
        <begin position="291"/>
        <end position="313"/>
    </location>
</feature>
<feature type="transmembrane region" description="Helical" evidence="9">
    <location>
        <begin position="156"/>
        <end position="178"/>
    </location>
</feature>
<dbReference type="PANTHER" id="PTHR33451:SF5">
    <property type="entry name" value="NA+_H+ ANTIPORTER"/>
    <property type="match status" value="1"/>
</dbReference>
<dbReference type="GO" id="GO:0005886">
    <property type="term" value="C:plasma membrane"/>
    <property type="evidence" value="ECO:0007669"/>
    <property type="project" value="UniProtKB-SubCell"/>
</dbReference>
<dbReference type="RefSeq" id="WP_011527068.1">
    <property type="nucleotide sequence ID" value="NC_008011.1"/>
</dbReference>
<evidence type="ECO:0000256" key="8">
    <source>
        <dbReference type="ARBA" id="ARBA00038435"/>
    </source>
</evidence>
<dbReference type="Pfam" id="PF03553">
    <property type="entry name" value="Na_H_antiporter"/>
    <property type="match status" value="1"/>
</dbReference>
<keyword evidence="5 9" id="KW-0812">Transmembrane</keyword>
<feature type="transmembrane region" description="Helical" evidence="9">
    <location>
        <begin position="410"/>
        <end position="432"/>
    </location>
</feature>
<dbReference type="PANTHER" id="PTHR33451">
    <property type="entry name" value="MALATE-2H(+)/NA(+)-LACTATE ANTIPORTER"/>
    <property type="match status" value="1"/>
</dbReference>
<feature type="domain" description="Na+/H+ antiporter NhaC-like C-terminal" evidence="10">
    <location>
        <begin position="17"/>
        <end position="219"/>
    </location>
</feature>
<keyword evidence="2" id="KW-0813">Transport</keyword>
<feature type="transmembrane region" description="Helical" evidence="9">
    <location>
        <begin position="199"/>
        <end position="218"/>
    </location>
</feature>
<reference evidence="11 12" key="1">
    <citation type="submission" date="2005-11" db="EMBL/GenBank/DDBJ databases">
        <title>The complete genome sequence of Lawsonia intracellularis: the causative agent of proliferative enteropathy.</title>
        <authorList>
            <person name="Kaur K."/>
            <person name="Zhang Q."/>
            <person name="Beckler D."/>
            <person name="Munir S."/>
            <person name="Li L."/>
            <person name="Kinsley K."/>
            <person name="Herron L."/>
            <person name="Peterson A."/>
            <person name="May B."/>
            <person name="Singh S."/>
            <person name="Gebhart C."/>
            <person name="Kapur V."/>
        </authorList>
    </citation>
    <scope>NUCLEOTIDE SEQUENCE [LARGE SCALE GENOMIC DNA]</scope>
    <source>
        <strain evidence="11 12">PHE/MN1-00</strain>
    </source>
</reference>
<dbReference type="Proteomes" id="UP000002430">
    <property type="component" value="Chromosome"/>
</dbReference>
<dbReference type="eggNOG" id="COG1757">
    <property type="taxonomic scope" value="Bacteria"/>
</dbReference>
<feature type="transmembrane region" description="Helical" evidence="9">
    <location>
        <begin position="380"/>
        <end position="404"/>
    </location>
</feature>
<evidence type="ECO:0000256" key="3">
    <source>
        <dbReference type="ARBA" id="ARBA00022449"/>
    </source>
</evidence>
<dbReference type="GO" id="GO:0015297">
    <property type="term" value="F:antiporter activity"/>
    <property type="evidence" value="ECO:0007669"/>
    <property type="project" value="UniProtKB-KW"/>
</dbReference>
<dbReference type="OrthoDB" id="9762978at2"/>
<organism evidence="11 12">
    <name type="scientific">Lawsonia intracellularis (strain PHE/MN1-00)</name>
    <dbReference type="NCBI Taxonomy" id="363253"/>
    <lineage>
        <taxon>Bacteria</taxon>
        <taxon>Pseudomonadati</taxon>
        <taxon>Thermodesulfobacteriota</taxon>
        <taxon>Desulfovibrionia</taxon>
        <taxon>Desulfovibrionales</taxon>
        <taxon>Desulfovibrionaceae</taxon>
        <taxon>Lawsonia</taxon>
    </lineage>
</organism>
<evidence type="ECO:0000256" key="9">
    <source>
        <dbReference type="SAM" id="Phobius"/>
    </source>
</evidence>
<evidence type="ECO:0000313" key="11">
    <source>
        <dbReference type="EMBL" id="CAJ55039.1"/>
    </source>
</evidence>
<dbReference type="AlphaFoldDB" id="Q1MPN8"/>
<feature type="transmembrane region" description="Helical" evidence="9">
    <location>
        <begin position="38"/>
        <end position="57"/>
    </location>
</feature>
<dbReference type="InterPro" id="IPR052180">
    <property type="entry name" value="NhaC_Na-H+_Antiporter"/>
</dbReference>
<keyword evidence="3" id="KW-0050">Antiport</keyword>
<evidence type="ECO:0000256" key="4">
    <source>
        <dbReference type="ARBA" id="ARBA00022475"/>
    </source>
</evidence>
<evidence type="ECO:0000256" key="1">
    <source>
        <dbReference type="ARBA" id="ARBA00004651"/>
    </source>
</evidence>
<name>Q1MPN8_LAWIP</name>
<gene>
    <name evidence="11" type="primary">vc0389</name>
    <name evidence="11" type="ordered locus">LI0985</name>
</gene>
<comment type="similarity">
    <text evidence="8">Belongs to the NhaC Na(+)/H(+) (TC 2.A.35) antiporter family.</text>
</comment>
<proteinExistence type="inferred from homology"/>
<dbReference type="EMBL" id="AM180252">
    <property type="protein sequence ID" value="CAJ55039.1"/>
    <property type="molecule type" value="Genomic_DNA"/>
</dbReference>
<feature type="transmembrane region" description="Helical" evidence="9">
    <location>
        <begin position="12"/>
        <end position="32"/>
    </location>
</feature>
<dbReference type="InterPro" id="IPR018461">
    <property type="entry name" value="Na/H_Antiport_NhaC-like_C"/>
</dbReference>